<accession>A0A923IXZ8</accession>
<dbReference type="EMBL" id="JACHMK010000001">
    <property type="protein sequence ID" value="MBB6335542.1"/>
    <property type="molecule type" value="Genomic_DNA"/>
</dbReference>
<evidence type="ECO:0000313" key="2">
    <source>
        <dbReference type="Proteomes" id="UP000617426"/>
    </source>
</evidence>
<organism evidence="1 2">
    <name type="scientific">Schaalia hyovaginalis</name>
    <dbReference type="NCBI Taxonomy" id="29316"/>
    <lineage>
        <taxon>Bacteria</taxon>
        <taxon>Bacillati</taxon>
        <taxon>Actinomycetota</taxon>
        <taxon>Actinomycetes</taxon>
        <taxon>Actinomycetales</taxon>
        <taxon>Actinomycetaceae</taxon>
        <taxon>Schaalia</taxon>
    </lineage>
</organism>
<dbReference type="RefSeq" id="WP_184453972.1">
    <property type="nucleotide sequence ID" value="NZ_JACHMK010000001.1"/>
</dbReference>
<dbReference type="Proteomes" id="UP000617426">
    <property type="component" value="Unassembled WGS sequence"/>
</dbReference>
<sequence length="132" mass="14680">MKEAERSSNVVDGDLRGTVVRSDVEVLVERIPVLTGDEEGRWCFHESAVDILGPAVLWIDAAIRVDPQLYDELESYCEEPVELPRDVPRALGLESRAPWFGGGRLIPGLGVVDRRSTTAALARGWLYVRIHV</sequence>
<comment type="caution">
    <text evidence="1">The sequence shown here is derived from an EMBL/GenBank/DDBJ whole genome shotgun (WGS) entry which is preliminary data.</text>
</comment>
<evidence type="ECO:0000313" key="1">
    <source>
        <dbReference type="EMBL" id="MBB6335542.1"/>
    </source>
</evidence>
<dbReference type="AlphaFoldDB" id="A0A923IXZ8"/>
<name>A0A923IXZ8_9ACTO</name>
<reference evidence="1" key="1">
    <citation type="submission" date="2020-08" db="EMBL/GenBank/DDBJ databases">
        <title>Sequencing the genomes of 1000 actinobacteria strains.</title>
        <authorList>
            <person name="Klenk H.-P."/>
        </authorList>
    </citation>
    <scope>NUCLEOTIDE SEQUENCE</scope>
    <source>
        <strain evidence="1">DSM 10695</strain>
    </source>
</reference>
<gene>
    <name evidence="1" type="ORF">HD592_002107</name>
</gene>
<protein>
    <submittedName>
        <fullName evidence="1">Uncharacterized protein</fullName>
    </submittedName>
</protein>
<keyword evidence="2" id="KW-1185">Reference proteome</keyword>
<proteinExistence type="predicted"/>